<keyword evidence="3" id="KW-1185">Reference proteome</keyword>
<feature type="region of interest" description="Disordered" evidence="1">
    <location>
        <begin position="187"/>
        <end position="215"/>
    </location>
</feature>
<dbReference type="EMBL" id="JBIMZQ010000081">
    <property type="protein sequence ID" value="KAL3656457.1"/>
    <property type="molecule type" value="Genomic_DNA"/>
</dbReference>
<protein>
    <recommendedName>
        <fullName evidence="4">Apple domain-containing protein</fullName>
    </recommendedName>
</protein>
<accession>A0ABD3EQA5</accession>
<evidence type="ECO:0008006" key="4">
    <source>
        <dbReference type="Google" id="ProtNLM"/>
    </source>
</evidence>
<dbReference type="AlphaFoldDB" id="A0ABD3EQA5"/>
<organism evidence="2 3">
    <name type="scientific">Phytophthora oleae</name>
    <dbReference type="NCBI Taxonomy" id="2107226"/>
    <lineage>
        <taxon>Eukaryota</taxon>
        <taxon>Sar</taxon>
        <taxon>Stramenopiles</taxon>
        <taxon>Oomycota</taxon>
        <taxon>Peronosporomycetes</taxon>
        <taxon>Peronosporales</taxon>
        <taxon>Peronosporaceae</taxon>
        <taxon>Phytophthora</taxon>
    </lineage>
</organism>
<name>A0ABD3EQA5_9STRA</name>
<proteinExistence type="predicted"/>
<evidence type="ECO:0000313" key="3">
    <source>
        <dbReference type="Proteomes" id="UP001632037"/>
    </source>
</evidence>
<reference evidence="2 3" key="1">
    <citation type="submission" date="2024-09" db="EMBL/GenBank/DDBJ databases">
        <title>Genome sequencing and assembly of Phytophthora oleae, isolate VK10A, causative agent of rot of olive drupes.</title>
        <authorList>
            <person name="Conti Taguali S."/>
            <person name="Riolo M."/>
            <person name="La Spada F."/>
            <person name="Cacciola S.O."/>
            <person name="Dionisio G."/>
        </authorList>
    </citation>
    <scope>NUCLEOTIDE SEQUENCE [LARGE SCALE GENOMIC DNA]</scope>
    <source>
        <strain evidence="2 3">VK10A</strain>
    </source>
</reference>
<evidence type="ECO:0000256" key="1">
    <source>
        <dbReference type="SAM" id="MobiDB-lite"/>
    </source>
</evidence>
<dbReference type="Proteomes" id="UP001632037">
    <property type="component" value="Unassembled WGS sequence"/>
</dbReference>
<comment type="caution">
    <text evidence="2">The sequence shown here is derived from an EMBL/GenBank/DDBJ whole genome shotgun (WGS) entry which is preliminary data.</text>
</comment>
<feature type="compositionally biased region" description="Low complexity" evidence="1">
    <location>
        <begin position="196"/>
        <end position="215"/>
    </location>
</feature>
<evidence type="ECO:0000313" key="2">
    <source>
        <dbReference type="EMBL" id="KAL3656457.1"/>
    </source>
</evidence>
<sequence>MTKRKVVPRTLAVNLFFGFTVARVTERTLFLSTYSEDLNCTEIVYARIDNEVCTDTSKCAIHNDGDGSFHDTEMTACILDRDEFLESAFNGAPYLTVELYPTDCLGKSYNTRSFVADGKCHPYSLSHFKVAQVNGTTSVWSSDFGCEDTDWYEEWSVVDETQLNSEACVTDGTNYWKSYFMEGTTTSWESSSDFEPTTPAPTTTTASPAVTQAPPVSTLTPSLAPSVSTISISAFLVWLPLVGTLL</sequence>
<gene>
    <name evidence="2" type="ORF">V7S43_018682</name>
</gene>